<protein>
    <submittedName>
        <fullName evidence="4">Glycosyltransferase involved in cell wall bisynthesis</fullName>
    </submittedName>
</protein>
<proteinExistence type="predicted"/>
<keyword evidence="1" id="KW-0328">Glycosyltransferase</keyword>
<dbReference type="eggNOG" id="COG1216">
    <property type="taxonomic scope" value="Bacteria"/>
</dbReference>
<dbReference type="Gene3D" id="3.90.550.10">
    <property type="entry name" value="Spore Coat Polysaccharide Biosynthesis Protein SpsA, Chain A"/>
    <property type="match status" value="1"/>
</dbReference>
<dbReference type="SUPFAM" id="SSF53448">
    <property type="entry name" value="Nucleotide-diphospho-sugar transferases"/>
    <property type="match status" value="1"/>
</dbReference>
<dbReference type="OrthoDB" id="396512at2"/>
<evidence type="ECO:0000256" key="2">
    <source>
        <dbReference type="ARBA" id="ARBA00022679"/>
    </source>
</evidence>
<feature type="domain" description="Glycosyltransferase 2-like" evidence="3">
    <location>
        <begin position="6"/>
        <end position="150"/>
    </location>
</feature>
<dbReference type="GO" id="GO:0016757">
    <property type="term" value="F:glycosyltransferase activity"/>
    <property type="evidence" value="ECO:0007669"/>
    <property type="project" value="UniProtKB-KW"/>
</dbReference>
<evidence type="ECO:0000256" key="1">
    <source>
        <dbReference type="ARBA" id="ARBA00022676"/>
    </source>
</evidence>
<dbReference type="AlphaFoldDB" id="A0A1H3HWT7"/>
<evidence type="ECO:0000313" key="5">
    <source>
        <dbReference type="Proteomes" id="UP000183918"/>
    </source>
</evidence>
<keyword evidence="2 4" id="KW-0808">Transferase</keyword>
<organism evidence="4 5">
    <name type="scientific">Lachnobacterium bovis DSM 14045</name>
    <dbReference type="NCBI Taxonomy" id="1122142"/>
    <lineage>
        <taxon>Bacteria</taxon>
        <taxon>Bacillati</taxon>
        <taxon>Bacillota</taxon>
        <taxon>Clostridia</taxon>
        <taxon>Lachnospirales</taxon>
        <taxon>Lachnospiraceae</taxon>
        <taxon>Lachnobacterium</taxon>
    </lineage>
</organism>
<sequence length="354" mass="41364">MDKLLSIVIPTYNAEKFLDKGLSTFILDDEDKMNKLEVLIVNDGTPDNSVAVAQKFVDKYPDTFKIINKENGGHGSAINEGVKHVTAKFFKCVDADDWVITKNLEKLMDALEKSDADVVLSSYVDYDISTKKYTKRDIVNRDPNKDRIYTLKEIMDIWPDIFNGVQYHGILYKTDFYTSQNYELSEGIFYEDQEYATMPACMAKTVQLVEEEVYVYRVGDVNQSIAAENQLKRLPHFHQVIDSMLRYEEKLAQCPDPEGAKLFWAKKTSMFIGSYYQVALIKSPDKKKYRRVVEQTNNKIQAKSPYMYGCVKNKYKVFTLFNKMHMSDEFYNSKFSKFLFDIKRIWKLDKKVYY</sequence>
<dbReference type="Proteomes" id="UP000183918">
    <property type="component" value="Unassembled WGS sequence"/>
</dbReference>
<dbReference type="InterPro" id="IPR001173">
    <property type="entry name" value="Glyco_trans_2-like"/>
</dbReference>
<name>A0A1H3HWT7_9FIRM</name>
<dbReference type="PANTHER" id="PTHR22916">
    <property type="entry name" value="GLYCOSYLTRANSFERASE"/>
    <property type="match status" value="1"/>
</dbReference>
<dbReference type="Pfam" id="PF00535">
    <property type="entry name" value="Glycos_transf_2"/>
    <property type="match status" value="1"/>
</dbReference>
<evidence type="ECO:0000313" key="4">
    <source>
        <dbReference type="EMBL" id="SDY19916.1"/>
    </source>
</evidence>
<dbReference type="PANTHER" id="PTHR22916:SF51">
    <property type="entry name" value="GLYCOSYLTRANSFERASE EPSH-RELATED"/>
    <property type="match status" value="1"/>
</dbReference>
<reference evidence="4 5" key="1">
    <citation type="submission" date="2016-10" db="EMBL/GenBank/DDBJ databases">
        <authorList>
            <person name="de Groot N.N."/>
        </authorList>
    </citation>
    <scope>NUCLEOTIDE SEQUENCE [LARGE SCALE GENOMIC DNA]</scope>
    <source>
        <strain evidence="4 5">DSM 14045</strain>
    </source>
</reference>
<dbReference type="RefSeq" id="WP_074716674.1">
    <property type="nucleotide sequence ID" value="NZ_FNPG01000010.1"/>
</dbReference>
<accession>A0A1H3HWT7</accession>
<dbReference type="InterPro" id="IPR029044">
    <property type="entry name" value="Nucleotide-diphossugar_trans"/>
</dbReference>
<evidence type="ECO:0000259" key="3">
    <source>
        <dbReference type="Pfam" id="PF00535"/>
    </source>
</evidence>
<dbReference type="EMBL" id="FNPG01000010">
    <property type="protein sequence ID" value="SDY19916.1"/>
    <property type="molecule type" value="Genomic_DNA"/>
</dbReference>
<keyword evidence="5" id="KW-1185">Reference proteome</keyword>
<dbReference type="STRING" id="1122142.SAMN02910414_00984"/>
<dbReference type="CDD" id="cd00761">
    <property type="entry name" value="Glyco_tranf_GTA_type"/>
    <property type="match status" value="1"/>
</dbReference>
<gene>
    <name evidence="4" type="ORF">SAMN02910414_00984</name>
</gene>